<reference evidence="2" key="1">
    <citation type="journal article" date="2014" name="Proc. Natl. Acad. Sci. U.S.A.">
        <title>Extensive sampling of basidiomycete genomes demonstrates inadequacy of the white-rot/brown-rot paradigm for wood decay fungi.</title>
        <authorList>
            <person name="Riley R."/>
            <person name="Salamov A.A."/>
            <person name="Brown D.W."/>
            <person name="Nagy L.G."/>
            <person name="Floudas D."/>
            <person name="Held B.W."/>
            <person name="Levasseur A."/>
            <person name="Lombard V."/>
            <person name="Morin E."/>
            <person name="Otillar R."/>
            <person name="Lindquist E.A."/>
            <person name="Sun H."/>
            <person name="LaButti K.M."/>
            <person name="Schmutz J."/>
            <person name="Jabbour D."/>
            <person name="Luo H."/>
            <person name="Baker S.E."/>
            <person name="Pisabarro A.G."/>
            <person name="Walton J.D."/>
            <person name="Blanchette R.A."/>
            <person name="Henrissat B."/>
            <person name="Martin F."/>
            <person name="Cullen D."/>
            <person name="Hibbett D.S."/>
            <person name="Grigoriev I.V."/>
        </authorList>
    </citation>
    <scope>NUCLEOTIDE SEQUENCE [LARGE SCALE GENOMIC DNA]</scope>
    <source>
        <strain evidence="2">CBS 339.88</strain>
    </source>
</reference>
<name>A0A067TN82_GALM3</name>
<proteinExistence type="predicted"/>
<evidence type="ECO:0000313" key="1">
    <source>
        <dbReference type="EMBL" id="KDR84685.1"/>
    </source>
</evidence>
<organism evidence="1 2">
    <name type="scientific">Galerina marginata (strain CBS 339.88)</name>
    <dbReference type="NCBI Taxonomy" id="685588"/>
    <lineage>
        <taxon>Eukaryota</taxon>
        <taxon>Fungi</taxon>
        <taxon>Dikarya</taxon>
        <taxon>Basidiomycota</taxon>
        <taxon>Agaricomycotina</taxon>
        <taxon>Agaricomycetes</taxon>
        <taxon>Agaricomycetidae</taxon>
        <taxon>Agaricales</taxon>
        <taxon>Agaricineae</taxon>
        <taxon>Strophariaceae</taxon>
        <taxon>Galerina</taxon>
    </lineage>
</organism>
<sequence>MYSKLLPPSCHDASTSIAPAWAMVQRQADTIIEQLHIAGARLEIGNHSAAVNHPLTLLIGTTIQRSLWVEASSDVAYVDVKVPAGDLFNPPSSLSANFKAKPSPNLHPSAHTHLCLLSTSLCTSKLAVDGDVASSMRQIKSITITQQVNRHLSRQHTYRNLDESDDQEQDALVVVLHPIWSRTNKIEDHSPETQRIVTAMTLQYPKYLRARARGSPALILCWRISRLPPCLQPPSVNLVNYRRWCKPHLDCDEGHVLHRQHQRSHILSTLLSDRDGRRRPPLCPWWVIGWRVISGKAVSYVASTTPHASVRSIVPVIFGAEFRPGPPCSGWTRLRSIWN</sequence>
<gene>
    <name evidence="1" type="ORF">GALMADRAFT_133927</name>
</gene>
<dbReference type="Proteomes" id="UP000027222">
    <property type="component" value="Unassembled WGS sequence"/>
</dbReference>
<evidence type="ECO:0000313" key="2">
    <source>
        <dbReference type="Proteomes" id="UP000027222"/>
    </source>
</evidence>
<dbReference type="EMBL" id="KL142368">
    <property type="protein sequence ID" value="KDR84685.1"/>
    <property type="molecule type" value="Genomic_DNA"/>
</dbReference>
<protein>
    <submittedName>
        <fullName evidence="1">Uncharacterized protein</fullName>
    </submittedName>
</protein>
<dbReference type="HOGENOM" id="CLU_819023_0_0_1"/>
<dbReference type="AlphaFoldDB" id="A0A067TN82"/>
<accession>A0A067TN82</accession>
<keyword evidence="2" id="KW-1185">Reference proteome</keyword>